<dbReference type="PROSITE" id="PS50110">
    <property type="entry name" value="RESPONSE_REGULATORY"/>
    <property type="match status" value="1"/>
</dbReference>
<evidence type="ECO:0000259" key="10">
    <source>
        <dbReference type="PROSITE" id="PS50110"/>
    </source>
</evidence>
<dbReference type="PANTHER" id="PTHR48111">
    <property type="entry name" value="REGULATOR OF RPOS"/>
    <property type="match status" value="1"/>
</dbReference>
<dbReference type="AlphaFoldDB" id="A0A3M8QAA8"/>
<dbReference type="InterPro" id="IPR001789">
    <property type="entry name" value="Sig_transdc_resp-reg_receiver"/>
</dbReference>
<keyword evidence="7" id="KW-0804">Transcription</keyword>
<name>A0A3M8QAA8_9GAMM</name>
<evidence type="ECO:0000256" key="4">
    <source>
        <dbReference type="ARBA" id="ARBA00023012"/>
    </source>
</evidence>
<evidence type="ECO:0000256" key="8">
    <source>
        <dbReference type="PROSITE-ProRule" id="PRU00169"/>
    </source>
</evidence>
<evidence type="ECO:0000313" key="12">
    <source>
        <dbReference type="EMBL" id="RNF53008.1"/>
    </source>
</evidence>
<comment type="subcellular location">
    <subcellularLocation>
        <location evidence="1">Cytoplasm</location>
    </subcellularLocation>
</comment>
<dbReference type="FunFam" id="3.40.50.2300:FF:000001">
    <property type="entry name" value="DNA-binding response regulator PhoB"/>
    <property type="match status" value="1"/>
</dbReference>
<dbReference type="Proteomes" id="UP000280507">
    <property type="component" value="Unassembled WGS sequence"/>
</dbReference>
<evidence type="ECO:0000313" key="13">
    <source>
        <dbReference type="Proteomes" id="UP000280507"/>
    </source>
</evidence>
<dbReference type="GO" id="GO:0000976">
    <property type="term" value="F:transcription cis-regulatory region binding"/>
    <property type="evidence" value="ECO:0007669"/>
    <property type="project" value="TreeGrafter"/>
</dbReference>
<dbReference type="Pfam" id="PF00072">
    <property type="entry name" value="Response_reg"/>
    <property type="match status" value="1"/>
</dbReference>
<dbReference type="CDD" id="cd00383">
    <property type="entry name" value="trans_reg_C"/>
    <property type="match status" value="1"/>
</dbReference>
<dbReference type="Gene3D" id="3.40.50.2300">
    <property type="match status" value="1"/>
</dbReference>
<dbReference type="InterPro" id="IPR039420">
    <property type="entry name" value="WalR-like"/>
</dbReference>
<dbReference type="InterPro" id="IPR011006">
    <property type="entry name" value="CheY-like_superfamily"/>
</dbReference>
<feature type="domain" description="OmpR/PhoB-type" evidence="11">
    <location>
        <begin position="142"/>
        <end position="241"/>
    </location>
</feature>
<evidence type="ECO:0000256" key="1">
    <source>
        <dbReference type="ARBA" id="ARBA00004496"/>
    </source>
</evidence>
<evidence type="ECO:0000256" key="7">
    <source>
        <dbReference type="ARBA" id="ARBA00023163"/>
    </source>
</evidence>
<dbReference type="GO" id="GO:0000156">
    <property type="term" value="F:phosphorelay response regulator activity"/>
    <property type="evidence" value="ECO:0007669"/>
    <property type="project" value="TreeGrafter"/>
</dbReference>
<sequence length="243" mass="27236">MSQVLIIDDDVELSDLLKEVLSFEHFTVNAAYDGVAGLAAMNHEVDLVLLDVMMPKLNGFETLKQLREKWDVPVLMLTAKGEEIDRVVGLELGADDYLPKPFSERELLARIRAILRRTQAIKSLEQVASTDKGPASVSSAVSDVLVYHDITLYPGKLEAFCNTDLLDLTSTEFALLQYFLRHPGQVLTKELLSLDVLGKRLAMFDRAIDMHVSNLRKKLPDWPNGKARIKTLRGRGYLLVEGD</sequence>
<dbReference type="Gene3D" id="1.10.10.10">
    <property type="entry name" value="Winged helix-like DNA-binding domain superfamily/Winged helix DNA-binding domain"/>
    <property type="match status" value="1"/>
</dbReference>
<dbReference type="Gene3D" id="6.10.250.690">
    <property type="match status" value="1"/>
</dbReference>
<dbReference type="OrthoDB" id="9802426at2"/>
<keyword evidence="13" id="KW-1185">Reference proteome</keyword>
<dbReference type="GO" id="GO:0005829">
    <property type="term" value="C:cytosol"/>
    <property type="evidence" value="ECO:0007669"/>
    <property type="project" value="TreeGrafter"/>
</dbReference>
<keyword evidence="4" id="KW-0902">Two-component regulatory system</keyword>
<dbReference type="CDD" id="cd17623">
    <property type="entry name" value="REC_OmpR_CpxR"/>
    <property type="match status" value="1"/>
</dbReference>
<dbReference type="InterPro" id="IPR058124">
    <property type="entry name" value="CpxR-like_REC"/>
</dbReference>
<protein>
    <submittedName>
        <fullName evidence="12">Response regulator</fullName>
    </submittedName>
</protein>
<evidence type="ECO:0000256" key="2">
    <source>
        <dbReference type="ARBA" id="ARBA00022490"/>
    </source>
</evidence>
<evidence type="ECO:0000259" key="11">
    <source>
        <dbReference type="PROSITE" id="PS51755"/>
    </source>
</evidence>
<feature type="domain" description="Response regulatory" evidence="10">
    <location>
        <begin position="3"/>
        <end position="115"/>
    </location>
</feature>
<evidence type="ECO:0000256" key="6">
    <source>
        <dbReference type="ARBA" id="ARBA00023125"/>
    </source>
</evidence>
<keyword evidence="5" id="KW-0805">Transcription regulation</keyword>
<reference evidence="12 13" key="1">
    <citation type="journal article" date="2012" name="Int. J. Syst. Evol. Microbiol.">
        <title>Marinomonas hwangdonensis sp. nov., isolated from seawater.</title>
        <authorList>
            <person name="Jung Y.T."/>
            <person name="Oh T.K."/>
            <person name="Yoon J.H."/>
        </authorList>
    </citation>
    <scope>NUCLEOTIDE SEQUENCE [LARGE SCALE GENOMIC DNA]</scope>
    <source>
        <strain evidence="12 13">HDW-15</strain>
    </source>
</reference>
<evidence type="ECO:0000256" key="3">
    <source>
        <dbReference type="ARBA" id="ARBA00022553"/>
    </source>
</evidence>
<dbReference type="GO" id="GO:0006355">
    <property type="term" value="P:regulation of DNA-templated transcription"/>
    <property type="evidence" value="ECO:0007669"/>
    <property type="project" value="InterPro"/>
</dbReference>
<dbReference type="PANTHER" id="PTHR48111:SF39">
    <property type="entry name" value="TRANSCRIPTIONAL REGULATORY PROTEIN CPXR"/>
    <property type="match status" value="1"/>
</dbReference>
<dbReference type="SUPFAM" id="SSF46894">
    <property type="entry name" value="C-terminal effector domain of the bipartite response regulators"/>
    <property type="match status" value="1"/>
</dbReference>
<dbReference type="InterPro" id="IPR016032">
    <property type="entry name" value="Sig_transdc_resp-reg_C-effctor"/>
</dbReference>
<gene>
    <name evidence="12" type="ORF">EBI00_02590</name>
</gene>
<feature type="modified residue" description="4-aspartylphosphate" evidence="8">
    <location>
        <position position="51"/>
    </location>
</feature>
<dbReference type="Pfam" id="PF00486">
    <property type="entry name" value="Trans_reg_C"/>
    <property type="match status" value="1"/>
</dbReference>
<comment type="caution">
    <text evidence="12">The sequence shown here is derived from an EMBL/GenBank/DDBJ whole genome shotgun (WGS) entry which is preliminary data.</text>
</comment>
<keyword evidence="2" id="KW-0963">Cytoplasm</keyword>
<evidence type="ECO:0000256" key="5">
    <source>
        <dbReference type="ARBA" id="ARBA00023015"/>
    </source>
</evidence>
<dbReference type="SMART" id="SM00862">
    <property type="entry name" value="Trans_reg_C"/>
    <property type="match status" value="1"/>
</dbReference>
<dbReference type="SMART" id="SM00448">
    <property type="entry name" value="REC"/>
    <property type="match status" value="1"/>
</dbReference>
<feature type="DNA-binding region" description="OmpR/PhoB-type" evidence="9">
    <location>
        <begin position="142"/>
        <end position="241"/>
    </location>
</feature>
<dbReference type="InterPro" id="IPR036388">
    <property type="entry name" value="WH-like_DNA-bd_sf"/>
</dbReference>
<evidence type="ECO:0000256" key="9">
    <source>
        <dbReference type="PROSITE-ProRule" id="PRU01091"/>
    </source>
</evidence>
<keyword evidence="6 9" id="KW-0238">DNA-binding</keyword>
<dbReference type="GO" id="GO:0032993">
    <property type="term" value="C:protein-DNA complex"/>
    <property type="evidence" value="ECO:0007669"/>
    <property type="project" value="TreeGrafter"/>
</dbReference>
<dbReference type="SUPFAM" id="SSF52172">
    <property type="entry name" value="CheY-like"/>
    <property type="match status" value="1"/>
</dbReference>
<dbReference type="InterPro" id="IPR001867">
    <property type="entry name" value="OmpR/PhoB-type_DNA-bd"/>
</dbReference>
<dbReference type="PROSITE" id="PS51755">
    <property type="entry name" value="OMPR_PHOB"/>
    <property type="match status" value="1"/>
</dbReference>
<keyword evidence="3 8" id="KW-0597">Phosphoprotein</keyword>
<accession>A0A3M8QAA8</accession>
<organism evidence="12 13">
    <name type="scientific">Marinomonas hwangdonensis</name>
    <dbReference type="NCBI Taxonomy" id="1053647"/>
    <lineage>
        <taxon>Bacteria</taxon>
        <taxon>Pseudomonadati</taxon>
        <taxon>Pseudomonadota</taxon>
        <taxon>Gammaproteobacteria</taxon>
        <taxon>Oceanospirillales</taxon>
        <taxon>Oceanospirillaceae</taxon>
        <taxon>Marinomonas</taxon>
    </lineage>
</organism>
<dbReference type="EMBL" id="RIZG01000001">
    <property type="protein sequence ID" value="RNF53008.1"/>
    <property type="molecule type" value="Genomic_DNA"/>
</dbReference>
<dbReference type="RefSeq" id="WP_123094348.1">
    <property type="nucleotide sequence ID" value="NZ_RIZG01000001.1"/>
</dbReference>
<proteinExistence type="predicted"/>